<dbReference type="PANTHER" id="PTHR43531:SF14">
    <property type="entry name" value="METHYL-ACCEPTING CHEMOTAXIS PROTEIN I-RELATED"/>
    <property type="match status" value="1"/>
</dbReference>
<evidence type="ECO:0000256" key="2">
    <source>
        <dbReference type="ARBA" id="ARBA00022475"/>
    </source>
</evidence>
<keyword evidence="7 12" id="KW-1133">Transmembrane helix</keyword>
<evidence type="ECO:0000256" key="8">
    <source>
        <dbReference type="ARBA" id="ARBA00023136"/>
    </source>
</evidence>
<gene>
    <name evidence="15" type="ORF">SAMN04487926_13584</name>
</gene>
<dbReference type="SUPFAM" id="SSF58104">
    <property type="entry name" value="Methyl-accepting chemotaxis protein (MCP) signaling domain"/>
    <property type="match status" value="1"/>
</dbReference>
<keyword evidence="8 12" id="KW-0472">Membrane</keyword>
<evidence type="ECO:0000256" key="3">
    <source>
        <dbReference type="ARBA" id="ARBA00022481"/>
    </source>
</evidence>
<dbReference type="FunFam" id="1.10.287.950:FF:000001">
    <property type="entry name" value="Methyl-accepting chemotaxis sensory transducer"/>
    <property type="match status" value="1"/>
</dbReference>
<name>A0A7Z7BG77_9BURK</name>
<dbReference type="GO" id="GO:0005886">
    <property type="term" value="C:plasma membrane"/>
    <property type="evidence" value="ECO:0007669"/>
    <property type="project" value="UniProtKB-SubCell"/>
</dbReference>
<feature type="transmembrane region" description="Helical" evidence="12">
    <location>
        <begin position="172"/>
        <end position="195"/>
    </location>
</feature>
<accession>A0A7Z7BG77</accession>
<dbReference type="InterPro" id="IPR003660">
    <property type="entry name" value="HAMP_dom"/>
</dbReference>
<dbReference type="CDD" id="cd06225">
    <property type="entry name" value="HAMP"/>
    <property type="match status" value="1"/>
</dbReference>
<keyword evidence="4" id="KW-0145">Chemotaxis</keyword>
<evidence type="ECO:0000256" key="4">
    <source>
        <dbReference type="ARBA" id="ARBA00022500"/>
    </source>
</evidence>
<evidence type="ECO:0000256" key="12">
    <source>
        <dbReference type="SAM" id="Phobius"/>
    </source>
</evidence>
<dbReference type="CDD" id="cd11386">
    <property type="entry name" value="MCP_signal"/>
    <property type="match status" value="1"/>
</dbReference>
<evidence type="ECO:0000313" key="16">
    <source>
        <dbReference type="Proteomes" id="UP000198900"/>
    </source>
</evidence>
<evidence type="ECO:0000256" key="9">
    <source>
        <dbReference type="ARBA" id="ARBA00023224"/>
    </source>
</evidence>
<dbReference type="Proteomes" id="UP000198900">
    <property type="component" value="Unassembled WGS sequence"/>
</dbReference>
<dbReference type="Pfam" id="PF00015">
    <property type="entry name" value="MCPsignal"/>
    <property type="match status" value="1"/>
</dbReference>
<dbReference type="PROSITE" id="PS50885">
    <property type="entry name" value="HAMP"/>
    <property type="match status" value="1"/>
</dbReference>
<dbReference type="PROSITE" id="PS50111">
    <property type="entry name" value="CHEMOTAXIS_TRANSDUC_2"/>
    <property type="match status" value="1"/>
</dbReference>
<evidence type="ECO:0000256" key="5">
    <source>
        <dbReference type="ARBA" id="ARBA00022519"/>
    </source>
</evidence>
<reference evidence="15" key="1">
    <citation type="submission" date="2016-10" db="EMBL/GenBank/DDBJ databases">
        <authorList>
            <person name="Varghese N."/>
            <person name="Submissions S."/>
        </authorList>
    </citation>
    <scope>NUCLEOTIDE SEQUENCE [LARGE SCALE GENOMIC DNA]</scope>
    <source>
        <strain evidence="15">YR281</strain>
    </source>
</reference>
<protein>
    <submittedName>
        <fullName evidence="15">Methyl-accepting chemotaxis sensory transducer with TarH sensor</fullName>
    </submittedName>
</protein>
<keyword evidence="3" id="KW-0488">Methylation</keyword>
<dbReference type="InterPro" id="IPR051310">
    <property type="entry name" value="MCP_chemotaxis"/>
</dbReference>
<evidence type="ECO:0000256" key="11">
    <source>
        <dbReference type="PROSITE-ProRule" id="PRU00284"/>
    </source>
</evidence>
<dbReference type="GO" id="GO:0007165">
    <property type="term" value="P:signal transduction"/>
    <property type="evidence" value="ECO:0007669"/>
    <property type="project" value="UniProtKB-KW"/>
</dbReference>
<evidence type="ECO:0000256" key="7">
    <source>
        <dbReference type="ARBA" id="ARBA00022989"/>
    </source>
</evidence>
<dbReference type="SMART" id="SM00304">
    <property type="entry name" value="HAMP"/>
    <property type="match status" value="1"/>
</dbReference>
<dbReference type="AlphaFoldDB" id="A0A7Z7BG77"/>
<evidence type="ECO:0000313" key="15">
    <source>
        <dbReference type="EMBL" id="SDJ16244.1"/>
    </source>
</evidence>
<dbReference type="PANTHER" id="PTHR43531">
    <property type="entry name" value="PROTEIN ICFG"/>
    <property type="match status" value="1"/>
</dbReference>
<comment type="caution">
    <text evidence="15">The sequence shown here is derived from an EMBL/GenBank/DDBJ whole genome shotgun (WGS) entry which is preliminary data.</text>
</comment>
<keyword evidence="16" id="KW-1185">Reference proteome</keyword>
<dbReference type="GO" id="GO:0006935">
    <property type="term" value="P:chemotaxis"/>
    <property type="evidence" value="ECO:0007669"/>
    <property type="project" value="UniProtKB-KW"/>
</dbReference>
<keyword evidence="2" id="KW-1003">Cell membrane</keyword>
<sequence length="509" mass="53793">MTGVFLLLLFAIGGSGAYGLSKLRSYLNDSYARSTALIRELSEVRAGQLDILLQLRMIESIPDREGLKAGMEKIRSSEERMDKAWTRYYRGIASNQAREIADKSGAYLRQFETLTNHTGTALEANDLDAVRPAMIELVAVAAKLGESIDADTDMVESQAKGFVADGESTFGFARLVIVVLIGVSVLVGVACAIYGMRTMLRPLGIAAHIANEIAAGRLGNSVTVASRNELGHLLESLSKMDHQLEVTVRGIQASAELIKGVSREIAAGNTDLSARAEEHATSLEQTAASMTQLTETVKQNADNARQANTLAAQATGFADVGNEAVQGMVTAIRRISDSSGKISEITSVIEGIAFQTNILALNAAVEAARAGEQGRGFAVVASEVRNLAQRAAAAAKEINELIGASVALIQDSAQQATEVGSTMLDVKQAIRQVSDIIGEITVASDEQSHGIEQVSQAVVQMDHVTQQNAARVEQAAAATRSLEGQATALEVAVSVFRVSASNPLVAETA</sequence>
<evidence type="ECO:0000259" key="14">
    <source>
        <dbReference type="PROSITE" id="PS50885"/>
    </source>
</evidence>
<comment type="subcellular location">
    <subcellularLocation>
        <location evidence="1">Cell inner membrane</location>
        <topology evidence="1">Multi-pass membrane protein</topology>
    </subcellularLocation>
</comment>
<organism evidence="15 16">
    <name type="scientific">Paraburkholderia steynii</name>
    <dbReference type="NCBI Taxonomy" id="1245441"/>
    <lineage>
        <taxon>Bacteria</taxon>
        <taxon>Pseudomonadati</taxon>
        <taxon>Pseudomonadota</taxon>
        <taxon>Betaproteobacteria</taxon>
        <taxon>Burkholderiales</taxon>
        <taxon>Burkholderiaceae</taxon>
        <taxon>Paraburkholderia</taxon>
    </lineage>
</organism>
<dbReference type="Gene3D" id="1.10.287.950">
    <property type="entry name" value="Methyl-accepting chemotaxis protein"/>
    <property type="match status" value="1"/>
</dbReference>
<evidence type="ECO:0000256" key="6">
    <source>
        <dbReference type="ARBA" id="ARBA00022692"/>
    </source>
</evidence>
<feature type="domain" description="Methyl-accepting transducer" evidence="13">
    <location>
        <begin position="254"/>
        <end position="483"/>
    </location>
</feature>
<proteinExistence type="inferred from homology"/>
<dbReference type="GO" id="GO:0004888">
    <property type="term" value="F:transmembrane signaling receptor activity"/>
    <property type="evidence" value="ECO:0007669"/>
    <property type="project" value="InterPro"/>
</dbReference>
<evidence type="ECO:0000256" key="1">
    <source>
        <dbReference type="ARBA" id="ARBA00004429"/>
    </source>
</evidence>
<dbReference type="EMBL" id="FNDI01000035">
    <property type="protein sequence ID" value="SDJ16244.1"/>
    <property type="molecule type" value="Genomic_DNA"/>
</dbReference>
<comment type="similarity">
    <text evidence="10">Belongs to the methyl-accepting chemotaxis (MCP) protein family.</text>
</comment>
<keyword evidence="9 11" id="KW-0807">Transducer</keyword>
<keyword evidence="5" id="KW-0997">Cell inner membrane</keyword>
<dbReference type="Pfam" id="PF00672">
    <property type="entry name" value="HAMP"/>
    <property type="match status" value="1"/>
</dbReference>
<keyword evidence="6 12" id="KW-0812">Transmembrane</keyword>
<dbReference type="Pfam" id="PF02203">
    <property type="entry name" value="TarH"/>
    <property type="match status" value="1"/>
</dbReference>
<evidence type="ECO:0000256" key="10">
    <source>
        <dbReference type="ARBA" id="ARBA00029447"/>
    </source>
</evidence>
<dbReference type="SMART" id="SM00283">
    <property type="entry name" value="MA"/>
    <property type="match status" value="1"/>
</dbReference>
<dbReference type="PRINTS" id="PR00260">
    <property type="entry name" value="CHEMTRNSDUCR"/>
</dbReference>
<dbReference type="InterPro" id="IPR004090">
    <property type="entry name" value="Chemotax_Me-accpt_rcpt"/>
</dbReference>
<feature type="domain" description="HAMP" evidence="14">
    <location>
        <begin position="197"/>
        <end position="249"/>
    </location>
</feature>
<dbReference type="InterPro" id="IPR003122">
    <property type="entry name" value="Tar_rcpt_lig-bd"/>
</dbReference>
<evidence type="ECO:0000259" key="13">
    <source>
        <dbReference type="PROSITE" id="PS50111"/>
    </source>
</evidence>
<dbReference type="InterPro" id="IPR004089">
    <property type="entry name" value="MCPsignal_dom"/>
</dbReference>